<name>A0A3P6SNT3_DIBLA</name>
<dbReference type="PANTHER" id="PTHR16154">
    <property type="entry name" value="NEURABIN"/>
    <property type="match status" value="1"/>
</dbReference>
<keyword evidence="14" id="KW-1185">Reference proteome</keyword>
<dbReference type="GO" id="GO:0019722">
    <property type="term" value="P:calcium-mediated signaling"/>
    <property type="evidence" value="ECO:0007669"/>
    <property type="project" value="TreeGrafter"/>
</dbReference>
<dbReference type="Proteomes" id="UP000281553">
    <property type="component" value="Unassembled WGS sequence"/>
</dbReference>
<sequence length="359" mass="38734">MQENLLEPYISRELICCVLSLHKNFVVKAEDFIPIAPCRLPVKATLQLLHAQDVAISTTESESTADELGACSFPSAESEEKAAATVTATEAARDNFCTDKHASSTMDWQASRLSENIQDESEEVNGSNEDDDDDLEAAEEEDVGDFLLSEDEQDWQPIPEEKKEDTRAAFALPSNIMPVAVNSSGVHLLEDGNFFYQCAGLPPLAVPDSSDGFVSTSENDEEAGSKATEKDSSAFLSVKVFSTHSVAAYRRRNESIDPVAASAEYELEKRLEELDLFQMDLQKGSNGLGISILGMGMTSANGVEKLGIFVKAITPGGAADVDGRIRVYDQLVEVDGQCLVGVSQSFAADALRNTSGTVQ</sequence>
<keyword evidence="6" id="KW-0524">Neurogenesis</keyword>
<evidence type="ECO:0000256" key="11">
    <source>
        <dbReference type="ARBA" id="ARBA00034103"/>
    </source>
</evidence>
<reference evidence="13 14" key="1">
    <citation type="submission" date="2018-11" db="EMBL/GenBank/DDBJ databases">
        <authorList>
            <consortium name="Pathogen Informatics"/>
        </authorList>
    </citation>
    <scope>NUCLEOTIDE SEQUENCE [LARGE SCALE GENOMIC DNA]</scope>
</reference>
<dbReference type="SUPFAM" id="SSF50156">
    <property type="entry name" value="PDZ domain-like"/>
    <property type="match status" value="1"/>
</dbReference>
<dbReference type="GO" id="GO:0005737">
    <property type="term" value="C:cytoplasm"/>
    <property type="evidence" value="ECO:0007669"/>
    <property type="project" value="TreeGrafter"/>
</dbReference>
<keyword evidence="7" id="KW-0770">Synapse</keyword>
<evidence type="ECO:0000256" key="6">
    <source>
        <dbReference type="ARBA" id="ARBA00022902"/>
    </source>
</evidence>
<evidence type="ECO:0000256" key="10">
    <source>
        <dbReference type="ARBA" id="ARBA00023212"/>
    </source>
</evidence>
<dbReference type="InterPro" id="IPR043446">
    <property type="entry name" value="Neurabin-like"/>
</dbReference>
<organism evidence="13 14">
    <name type="scientific">Dibothriocephalus latus</name>
    <name type="common">Fish tapeworm</name>
    <name type="synonym">Diphyllobothrium latum</name>
    <dbReference type="NCBI Taxonomy" id="60516"/>
    <lineage>
        <taxon>Eukaryota</taxon>
        <taxon>Metazoa</taxon>
        <taxon>Spiralia</taxon>
        <taxon>Lophotrochozoa</taxon>
        <taxon>Platyhelminthes</taxon>
        <taxon>Cestoda</taxon>
        <taxon>Eucestoda</taxon>
        <taxon>Diphyllobothriidea</taxon>
        <taxon>Diphyllobothriidae</taxon>
        <taxon>Dibothriocephalus</taxon>
    </lineage>
</organism>
<evidence type="ECO:0000313" key="13">
    <source>
        <dbReference type="EMBL" id="VDK77522.1"/>
    </source>
</evidence>
<evidence type="ECO:0000256" key="8">
    <source>
        <dbReference type="ARBA" id="ARBA00023054"/>
    </source>
</evidence>
<keyword evidence="10" id="KW-0206">Cytoskeleton</keyword>
<keyword evidence="5" id="KW-0221">Differentiation</keyword>
<dbReference type="FunFam" id="2.30.42.10:FF:000010">
    <property type="entry name" value="Neurabin-1 isoform 1"/>
    <property type="match status" value="1"/>
</dbReference>
<dbReference type="GO" id="GO:0007015">
    <property type="term" value="P:actin filament organization"/>
    <property type="evidence" value="ECO:0007669"/>
    <property type="project" value="TreeGrafter"/>
</dbReference>
<keyword evidence="3" id="KW-0963">Cytoplasm</keyword>
<dbReference type="EMBL" id="UYRU01042735">
    <property type="protein sequence ID" value="VDK77522.1"/>
    <property type="molecule type" value="Genomic_DNA"/>
</dbReference>
<dbReference type="OrthoDB" id="62701at2759"/>
<dbReference type="GO" id="GO:0030425">
    <property type="term" value="C:dendrite"/>
    <property type="evidence" value="ECO:0007669"/>
    <property type="project" value="TreeGrafter"/>
</dbReference>
<dbReference type="GO" id="GO:0051015">
    <property type="term" value="F:actin filament binding"/>
    <property type="evidence" value="ECO:0007669"/>
    <property type="project" value="TreeGrafter"/>
</dbReference>
<evidence type="ECO:0000256" key="2">
    <source>
        <dbReference type="ARBA" id="ARBA00022473"/>
    </source>
</evidence>
<dbReference type="AlphaFoldDB" id="A0A3P6SNT3"/>
<protein>
    <recommendedName>
        <fullName evidence="12">PDZ domain-containing protein</fullName>
    </recommendedName>
</protein>
<evidence type="ECO:0000256" key="3">
    <source>
        <dbReference type="ARBA" id="ARBA00022490"/>
    </source>
</evidence>
<dbReference type="InterPro" id="IPR036034">
    <property type="entry name" value="PDZ_sf"/>
</dbReference>
<keyword evidence="2" id="KW-0217">Developmental protein</keyword>
<dbReference type="PANTHER" id="PTHR16154:SF6">
    <property type="entry name" value="SPINOPHILIN, ISOFORM J"/>
    <property type="match status" value="1"/>
</dbReference>
<dbReference type="Pfam" id="PF00595">
    <property type="entry name" value="PDZ"/>
    <property type="match status" value="1"/>
</dbReference>
<evidence type="ECO:0000259" key="12">
    <source>
        <dbReference type="PROSITE" id="PS50106"/>
    </source>
</evidence>
<evidence type="ECO:0000256" key="1">
    <source>
        <dbReference type="ARBA" id="ARBA00004245"/>
    </source>
</evidence>
<dbReference type="Pfam" id="PF17817">
    <property type="entry name" value="PDZ_5"/>
    <property type="match status" value="1"/>
</dbReference>
<evidence type="ECO:0000256" key="4">
    <source>
        <dbReference type="ARBA" id="ARBA00022553"/>
    </source>
</evidence>
<dbReference type="InterPro" id="IPR001478">
    <property type="entry name" value="PDZ"/>
</dbReference>
<keyword evidence="8" id="KW-0175">Coiled coil</keyword>
<evidence type="ECO:0000256" key="9">
    <source>
        <dbReference type="ARBA" id="ARBA00023203"/>
    </source>
</evidence>
<keyword evidence="9" id="KW-0009">Actin-binding</keyword>
<dbReference type="Gene3D" id="2.30.42.10">
    <property type="match status" value="1"/>
</dbReference>
<evidence type="ECO:0000313" key="14">
    <source>
        <dbReference type="Proteomes" id="UP000281553"/>
    </source>
</evidence>
<accession>A0A3P6SNT3</accession>
<comment type="subcellular location">
    <subcellularLocation>
        <location evidence="1">Cytoplasm</location>
        <location evidence="1">Cytoskeleton</location>
    </subcellularLocation>
    <subcellularLocation>
        <location evidence="11">Synapse</location>
    </subcellularLocation>
</comment>
<dbReference type="GO" id="GO:0015629">
    <property type="term" value="C:actin cytoskeleton"/>
    <property type="evidence" value="ECO:0007669"/>
    <property type="project" value="TreeGrafter"/>
</dbReference>
<keyword evidence="4" id="KW-0597">Phosphoprotein</keyword>
<evidence type="ECO:0000256" key="5">
    <source>
        <dbReference type="ARBA" id="ARBA00022782"/>
    </source>
</evidence>
<feature type="domain" description="PDZ" evidence="12">
    <location>
        <begin position="278"/>
        <end position="359"/>
    </location>
</feature>
<dbReference type="PROSITE" id="PS50106">
    <property type="entry name" value="PDZ"/>
    <property type="match status" value="1"/>
</dbReference>
<dbReference type="SMART" id="SM00228">
    <property type="entry name" value="PDZ"/>
    <property type="match status" value="1"/>
</dbReference>
<dbReference type="GO" id="GO:0014069">
    <property type="term" value="C:postsynaptic density"/>
    <property type="evidence" value="ECO:0007669"/>
    <property type="project" value="TreeGrafter"/>
</dbReference>
<evidence type="ECO:0000256" key="7">
    <source>
        <dbReference type="ARBA" id="ARBA00023018"/>
    </source>
</evidence>
<dbReference type="GO" id="GO:0031175">
    <property type="term" value="P:neuron projection development"/>
    <property type="evidence" value="ECO:0007669"/>
    <property type="project" value="TreeGrafter"/>
</dbReference>
<dbReference type="InterPro" id="IPR040645">
    <property type="entry name" value="Neurabin-1/2_PDZ"/>
</dbReference>
<proteinExistence type="predicted"/>
<gene>
    <name evidence="13" type="ORF">DILT_LOCUS2863</name>
</gene>